<accession>A0AAX4JG36</accession>
<protein>
    <submittedName>
        <fullName evidence="3">Synaptobrevin YKT6-like protein</fullName>
    </submittedName>
</protein>
<sequence>MPLYSIVVTNIHTDEVTEKHFHLSEFSFFQRKPIREYIMMISKEVTSRLQSYDFQVFEQKFNELSILVFVKVYNEYAYISCGKDYPVNIANKFLSECKDCRDFEKLLKEFQDPKSHDILDKIQRDLKETREISVKTLNSLLERNEKLEDLVKRSSELSVSSKIFYKAAHKRNKCC</sequence>
<evidence type="ECO:0000259" key="2">
    <source>
        <dbReference type="PROSITE" id="PS50892"/>
    </source>
</evidence>
<dbReference type="SUPFAM" id="SSF64356">
    <property type="entry name" value="SNARE-like"/>
    <property type="match status" value="1"/>
</dbReference>
<evidence type="ECO:0000256" key="1">
    <source>
        <dbReference type="PROSITE-ProRule" id="PRU00290"/>
    </source>
</evidence>
<keyword evidence="4" id="KW-1185">Reference proteome</keyword>
<gene>
    <name evidence="3" type="ORF">VNE69_11095</name>
</gene>
<keyword evidence="1" id="KW-0175">Coiled coil</keyword>
<reference evidence="3" key="1">
    <citation type="journal article" date="2024" name="BMC Genomics">
        <title>Functional annotation of a divergent genome using sequence and structure-based similarity.</title>
        <authorList>
            <person name="Svedberg D."/>
            <person name="Winiger R.R."/>
            <person name="Berg A."/>
            <person name="Sharma H."/>
            <person name="Tellgren-Roth C."/>
            <person name="Debrunner-Vossbrinck B.A."/>
            <person name="Vossbrinck C.R."/>
            <person name="Barandun J."/>
        </authorList>
    </citation>
    <scope>NUCLEOTIDE SEQUENCE</scope>
    <source>
        <strain evidence="3">Illinois isolate</strain>
    </source>
</reference>
<dbReference type="GO" id="GO:0005794">
    <property type="term" value="C:Golgi apparatus"/>
    <property type="evidence" value="ECO:0007669"/>
    <property type="project" value="TreeGrafter"/>
</dbReference>
<organism evidence="3 4">
    <name type="scientific">Vairimorpha necatrix</name>
    <dbReference type="NCBI Taxonomy" id="6039"/>
    <lineage>
        <taxon>Eukaryota</taxon>
        <taxon>Fungi</taxon>
        <taxon>Fungi incertae sedis</taxon>
        <taxon>Microsporidia</taxon>
        <taxon>Nosematidae</taxon>
        <taxon>Vairimorpha</taxon>
    </lineage>
</organism>
<dbReference type="GO" id="GO:0006888">
    <property type="term" value="P:endoplasmic reticulum to Golgi vesicle-mediated transport"/>
    <property type="evidence" value="ECO:0007669"/>
    <property type="project" value="TreeGrafter"/>
</dbReference>
<name>A0AAX4JG36_9MICR</name>
<dbReference type="InterPro" id="IPR042855">
    <property type="entry name" value="V_SNARE_CC"/>
</dbReference>
<dbReference type="Gene3D" id="1.20.5.110">
    <property type="match status" value="1"/>
</dbReference>
<dbReference type="Proteomes" id="UP001334084">
    <property type="component" value="Chromosome 11"/>
</dbReference>
<proteinExistence type="predicted"/>
<dbReference type="Pfam" id="PF00957">
    <property type="entry name" value="Synaptobrevin"/>
    <property type="match status" value="1"/>
</dbReference>
<dbReference type="SUPFAM" id="SSF58038">
    <property type="entry name" value="SNARE fusion complex"/>
    <property type="match status" value="1"/>
</dbReference>
<dbReference type="AlphaFoldDB" id="A0AAX4JG36"/>
<dbReference type="InterPro" id="IPR011012">
    <property type="entry name" value="Longin-like_dom_sf"/>
</dbReference>
<evidence type="ECO:0000313" key="4">
    <source>
        <dbReference type="Proteomes" id="UP001334084"/>
    </source>
</evidence>
<dbReference type="GO" id="GO:0005484">
    <property type="term" value="F:SNAP receptor activity"/>
    <property type="evidence" value="ECO:0007669"/>
    <property type="project" value="TreeGrafter"/>
</dbReference>
<dbReference type="KEGG" id="vnx:VNE69_11095"/>
<dbReference type="PANTHER" id="PTHR45806">
    <property type="entry name" value="SYNAPTOBREVIN HOMOLOG YKT6"/>
    <property type="match status" value="1"/>
</dbReference>
<dbReference type="EMBL" id="CP142736">
    <property type="protein sequence ID" value="WUR04929.1"/>
    <property type="molecule type" value="Genomic_DNA"/>
</dbReference>
<dbReference type="PANTHER" id="PTHR45806:SF1">
    <property type="entry name" value="SYNAPTOBREVIN HOMOLOG YKT6"/>
    <property type="match status" value="1"/>
</dbReference>
<dbReference type="RefSeq" id="XP_065331074.1">
    <property type="nucleotide sequence ID" value="XM_065475002.1"/>
</dbReference>
<dbReference type="GeneID" id="90542769"/>
<evidence type="ECO:0000313" key="3">
    <source>
        <dbReference type="EMBL" id="WUR04929.1"/>
    </source>
</evidence>
<dbReference type="PROSITE" id="PS50892">
    <property type="entry name" value="V_SNARE"/>
    <property type="match status" value="1"/>
</dbReference>
<feature type="domain" description="V-SNARE coiled-coil homology" evidence="2">
    <location>
        <begin position="118"/>
        <end position="175"/>
    </location>
</feature>